<comment type="caution">
    <text evidence="1">The sequence shown here is derived from an EMBL/GenBank/DDBJ whole genome shotgun (WGS) entry which is preliminary data.</text>
</comment>
<dbReference type="EMBL" id="CAJNNW010027032">
    <property type="protein sequence ID" value="CAE8689181.1"/>
    <property type="molecule type" value="Genomic_DNA"/>
</dbReference>
<dbReference type="SUPFAM" id="SSF55608">
    <property type="entry name" value="Homing endonucleases"/>
    <property type="match status" value="1"/>
</dbReference>
<dbReference type="Gene3D" id="3.10.28.10">
    <property type="entry name" value="Homing endonucleases"/>
    <property type="match status" value="1"/>
</dbReference>
<reference evidence="1" key="1">
    <citation type="submission" date="2021-02" db="EMBL/GenBank/DDBJ databases">
        <authorList>
            <person name="Dougan E. K."/>
            <person name="Rhodes N."/>
            <person name="Thang M."/>
            <person name="Chan C."/>
        </authorList>
    </citation>
    <scope>NUCLEOTIDE SEQUENCE</scope>
</reference>
<proteinExistence type="predicted"/>
<name>A0A813K3E6_POLGL</name>
<sequence length="452" mass="50845">SFWWLFACTTLLEQSNFGLMLLWTFRRSVSCRRSSRRHTARHPLSGSFGSARRCAATVLQELTIEQLQRRFIRLKRLLGKLRWPAITHFQAFGEQHQLPWPVRSSSEVLKEPTLDELAYMSGFFDGDGCVSPTTNLSGCQLFLTQSSEHGEALFLFHQVFGGSIMADKRGIGSQRPVIRWSLHGQTARKAAALLSKASYVKRAQLQIAAEWPSCKTQREKVAITMSALKRSSQPPEGAGCSWPCVAGFFDADGHMGISAVGSGIVLGFTQKHASILEIIREFLAQEGYIDGIGMEHKSTLCRLAVYRSKLSHTILEHMIAAGMIVKRSAAEVVLKTNYSNYLRSRVELACLVGHQGRYIRLDEHGCQRVKQLASLRSKLRYLTSRGRFGERAQFEDELFSLKQEHSLHNAEASVSLLRQDIRLLLRQGAGVMPFGSRKILKNTLCIIRKHLK</sequence>
<accession>A0A813K3E6</accession>
<evidence type="ECO:0000313" key="2">
    <source>
        <dbReference type="Proteomes" id="UP000626109"/>
    </source>
</evidence>
<dbReference type="InterPro" id="IPR027434">
    <property type="entry name" value="Homing_endonucl"/>
</dbReference>
<gene>
    <name evidence="1" type="ORF">PGLA2088_LOCUS26350</name>
</gene>
<evidence type="ECO:0000313" key="1">
    <source>
        <dbReference type="EMBL" id="CAE8689181.1"/>
    </source>
</evidence>
<dbReference type="Proteomes" id="UP000626109">
    <property type="component" value="Unassembled WGS sequence"/>
</dbReference>
<organism evidence="1 2">
    <name type="scientific">Polarella glacialis</name>
    <name type="common">Dinoflagellate</name>
    <dbReference type="NCBI Taxonomy" id="89957"/>
    <lineage>
        <taxon>Eukaryota</taxon>
        <taxon>Sar</taxon>
        <taxon>Alveolata</taxon>
        <taxon>Dinophyceae</taxon>
        <taxon>Suessiales</taxon>
        <taxon>Suessiaceae</taxon>
        <taxon>Polarella</taxon>
    </lineage>
</organism>
<dbReference type="AlphaFoldDB" id="A0A813K3E6"/>
<protein>
    <recommendedName>
        <fullName evidence="3">LAGLIDADG endonuclease</fullName>
    </recommendedName>
</protein>
<evidence type="ECO:0008006" key="3">
    <source>
        <dbReference type="Google" id="ProtNLM"/>
    </source>
</evidence>
<feature type="non-terminal residue" evidence="1">
    <location>
        <position position="1"/>
    </location>
</feature>